<dbReference type="GO" id="GO:0005829">
    <property type="term" value="C:cytosol"/>
    <property type="evidence" value="ECO:0007669"/>
    <property type="project" value="TreeGrafter"/>
</dbReference>
<dbReference type="AlphaFoldDB" id="A0A1L0C0J3"/>
<evidence type="ECO:0000313" key="4">
    <source>
        <dbReference type="Proteomes" id="UP000182334"/>
    </source>
</evidence>
<gene>
    <name evidence="3" type="ORF">SAMEA4029010_CIC11G00000001667</name>
</gene>
<accession>A0A1L0C0J3</accession>
<dbReference type="STRING" id="45354.A0A1L0C0J3"/>
<dbReference type="PANTHER" id="PTHR21021">
    <property type="entry name" value="GAF/PUTATIVE CYTOSKELETAL PROTEIN"/>
    <property type="match status" value="1"/>
</dbReference>
<dbReference type="Gene3D" id="3.30.450.40">
    <property type="match status" value="1"/>
</dbReference>
<dbReference type="EMBL" id="LT635761">
    <property type="protein sequence ID" value="SGZ57027.1"/>
    <property type="molecule type" value="Genomic_DNA"/>
</dbReference>
<dbReference type="FunFam" id="3.30.450.40:FF:000008">
    <property type="entry name" value="GAF domain-containing proteins"/>
    <property type="match status" value="1"/>
</dbReference>
<dbReference type="Proteomes" id="UP000182334">
    <property type="component" value="Chromosome VI"/>
</dbReference>
<evidence type="ECO:0000256" key="1">
    <source>
        <dbReference type="ARBA" id="ARBA00038454"/>
    </source>
</evidence>
<proteinExistence type="inferred from homology"/>
<dbReference type="InterPro" id="IPR000614">
    <property type="entry name" value="FRMsr_CS"/>
</dbReference>
<dbReference type="InterPro" id="IPR029016">
    <property type="entry name" value="GAF-like_dom_sf"/>
</dbReference>
<dbReference type="Pfam" id="PF13185">
    <property type="entry name" value="GAF_2"/>
    <property type="match status" value="1"/>
</dbReference>
<evidence type="ECO:0000259" key="2">
    <source>
        <dbReference type="Pfam" id="PF13185"/>
    </source>
</evidence>
<dbReference type="PANTHER" id="PTHR21021:SF15">
    <property type="entry name" value="FREE METHIONINE-R-SULFOXIDE REDUCTASE"/>
    <property type="match status" value="1"/>
</dbReference>
<dbReference type="SUPFAM" id="SSF55781">
    <property type="entry name" value="GAF domain-like"/>
    <property type="match status" value="1"/>
</dbReference>
<sequence>MGEDKHHADYADFSGLLKAETLQNVVDSYEALSESCTNWVANLANASSLLWHAYHLLGVPVNWAGFYVLDPEVLDQLILGPFQGKVACQTILFGKGVCGMAAKLRETQLVPDVNKYPGHIACDGETNSEIVVPIVVDGGVVGVLDIDCLKKDGFNEEDVRYLVKLTSKISSTNNWKF</sequence>
<name>A0A1L0C0J3_9ASCO</name>
<reference evidence="3 4" key="1">
    <citation type="submission" date="2016-10" db="EMBL/GenBank/DDBJ databases">
        <authorList>
            <person name="de Groot N.N."/>
        </authorList>
    </citation>
    <scope>NUCLEOTIDE SEQUENCE [LARGE SCALE GENOMIC DNA]</scope>
    <source>
        <strain evidence="3 4">CBS 141442</strain>
    </source>
</reference>
<keyword evidence="4" id="KW-1185">Reference proteome</keyword>
<protein>
    <submittedName>
        <fullName evidence="3">CIC11C00000001667</fullName>
    </submittedName>
</protein>
<comment type="similarity">
    <text evidence="1">Belongs to the free Met sulfoxide reductase family.</text>
</comment>
<dbReference type="PROSITE" id="PS01320">
    <property type="entry name" value="UPF0067"/>
    <property type="match status" value="1"/>
</dbReference>
<dbReference type="InterPro" id="IPR051330">
    <property type="entry name" value="Phosphatase_reg/MetRdx"/>
</dbReference>
<organism evidence="3 4">
    <name type="scientific">Sungouiella intermedia</name>
    <dbReference type="NCBI Taxonomy" id="45354"/>
    <lineage>
        <taxon>Eukaryota</taxon>
        <taxon>Fungi</taxon>
        <taxon>Dikarya</taxon>
        <taxon>Ascomycota</taxon>
        <taxon>Saccharomycotina</taxon>
        <taxon>Pichiomycetes</taxon>
        <taxon>Metschnikowiaceae</taxon>
        <taxon>Sungouiella</taxon>
    </lineage>
</organism>
<dbReference type="OrthoDB" id="15735at2759"/>
<feature type="domain" description="GAF" evidence="2">
    <location>
        <begin position="65"/>
        <end position="170"/>
    </location>
</feature>
<dbReference type="InterPro" id="IPR003018">
    <property type="entry name" value="GAF"/>
</dbReference>
<evidence type="ECO:0000313" key="3">
    <source>
        <dbReference type="EMBL" id="SGZ57027.1"/>
    </source>
</evidence>
<dbReference type="GO" id="GO:0033745">
    <property type="term" value="F:L-methionine-(R)-S-oxide reductase activity"/>
    <property type="evidence" value="ECO:0007669"/>
    <property type="project" value="TreeGrafter"/>
</dbReference>